<organism evidence="2 3">
    <name type="scientific">Arenibacter palladensis</name>
    <dbReference type="NCBI Taxonomy" id="237373"/>
    <lineage>
        <taxon>Bacteria</taxon>
        <taxon>Pseudomonadati</taxon>
        <taxon>Bacteroidota</taxon>
        <taxon>Flavobacteriia</taxon>
        <taxon>Flavobacteriales</taxon>
        <taxon>Flavobacteriaceae</taxon>
        <taxon>Arenibacter</taxon>
    </lineage>
</organism>
<protein>
    <submittedName>
        <fullName evidence="2">Uncharacterized protein</fullName>
    </submittedName>
</protein>
<evidence type="ECO:0000313" key="2">
    <source>
        <dbReference type="EMBL" id="SHF67087.1"/>
    </source>
</evidence>
<evidence type="ECO:0000313" key="3">
    <source>
        <dbReference type="Proteomes" id="UP000184406"/>
    </source>
</evidence>
<keyword evidence="1" id="KW-0175">Coiled coil</keyword>
<sequence>DSDANTVTVPLASVADGNTTNTGLSVDATNLILTDSDANTVTVPLASVADGNTTNTGLSVDATNLILTDSDTNTVTIPLASVADGNTTNTSLTVDATNLILTDSDANTVTVPLASIADGNTTYSAGDGINISGANVISFDTSSLGAGSIPGTIVNPNFGNQNITTSGNLNITGTGTVTVQGTTVHPDYVFQKYFLGNSVLKESYDFKTLAQIEAFVKKYHHLPGIQSSAEIKAQGFWDLGQASKLNLEKIEELFLHTIEQEKKIDQLKYENQSLSAELQSLRKDMEEIKALLKNKD</sequence>
<feature type="coiled-coil region" evidence="1">
    <location>
        <begin position="257"/>
        <end position="295"/>
    </location>
</feature>
<reference evidence="3" key="1">
    <citation type="submission" date="2016-11" db="EMBL/GenBank/DDBJ databases">
        <authorList>
            <person name="Varghese N."/>
            <person name="Submissions S."/>
        </authorList>
    </citation>
    <scope>NUCLEOTIDE SEQUENCE [LARGE SCALE GENOMIC DNA]</scope>
    <source>
        <strain evidence="3">DSM 17539</strain>
    </source>
</reference>
<gene>
    <name evidence="2" type="ORF">SAMN03080594_106119</name>
</gene>
<dbReference type="AlphaFoldDB" id="A0A1M5DJD3"/>
<dbReference type="Proteomes" id="UP000184406">
    <property type="component" value="Unassembled WGS sequence"/>
</dbReference>
<keyword evidence="3" id="KW-1185">Reference proteome</keyword>
<dbReference type="EMBL" id="FQUX01000006">
    <property type="protein sequence ID" value="SHF67087.1"/>
    <property type="molecule type" value="Genomic_DNA"/>
</dbReference>
<evidence type="ECO:0000256" key="1">
    <source>
        <dbReference type="SAM" id="Coils"/>
    </source>
</evidence>
<feature type="non-terminal residue" evidence="2">
    <location>
        <position position="1"/>
    </location>
</feature>
<name>A0A1M5DJD3_9FLAO</name>
<accession>A0A1M5DJD3</accession>
<proteinExistence type="predicted"/>